<dbReference type="AlphaFoldDB" id="L0DY21"/>
<dbReference type="PATRIC" id="fig|1255043.3.peg.2302"/>
<gene>
    <name evidence="1" type="ordered locus">TVNIR_2281</name>
</gene>
<proteinExistence type="predicted"/>
<accession>L0DY21</accession>
<dbReference type="KEGG" id="tni:TVNIR_2281"/>
<name>L0DY21_THIND</name>
<evidence type="ECO:0000313" key="2">
    <source>
        <dbReference type="Proteomes" id="UP000010809"/>
    </source>
</evidence>
<organism evidence="1 2">
    <name type="scientific">Thioalkalivibrio nitratireducens (strain DSM 14787 / UNIQEM 213 / ALEN2)</name>
    <dbReference type="NCBI Taxonomy" id="1255043"/>
    <lineage>
        <taxon>Bacteria</taxon>
        <taxon>Pseudomonadati</taxon>
        <taxon>Pseudomonadota</taxon>
        <taxon>Gammaproteobacteria</taxon>
        <taxon>Chromatiales</taxon>
        <taxon>Ectothiorhodospiraceae</taxon>
        <taxon>Thioalkalivibrio</taxon>
    </lineage>
</organism>
<keyword evidence="2" id="KW-1185">Reference proteome</keyword>
<reference evidence="1" key="1">
    <citation type="submission" date="2015-12" db="EMBL/GenBank/DDBJ databases">
        <authorList>
            <person name="Tikhonova T.V."/>
            <person name="Pavlov A.R."/>
            <person name="Beletsky A.V."/>
            <person name="Mardanov A.V."/>
            <person name="Sorokin D.Y."/>
            <person name="Ravin N.V."/>
            <person name="Popov V.O."/>
        </authorList>
    </citation>
    <scope>NUCLEOTIDE SEQUENCE</scope>
    <source>
        <strain evidence="1">DSM 14787</strain>
    </source>
</reference>
<sequence>MWARIHQTPIASGAETRALLLGLLRHETRQWQGSARSRHSENVHE</sequence>
<dbReference type="Proteomes" id="UP000010809">
    <property type="component" value="Chromosome"/>
</dbReference>
<dbReference type="EMBL" id="CP003989">
    <property type="protein sequence ID" value="AGA33933.1"/>
    <property type="molecule type" value="Genomic_DNA"/>
</dbReference>
<evidence type="ECO:0000313" key="1">
    <source>
        <dbReference type="EMBL" id="AGA33933.1"/>
    </source>
</evidence>
<protein>
    <submittedName>
        <fullName evidence="1">Uncharacterized protein</fullName>
    </submittedName>
</protein>
<dbReference type="HOGENOM" id="CLU_3206419_0_0_6"/>